<dbReference type="Pfam" id="PF07690">
    <property type="entry name" value="MFS_1"/>
    <property type="match status" value="1"/>
</dbReference>
<feature type="transmembrane region" description="Helical" evidence="7">
    <location>
        <begin position="133"/>
        <end position="154"/>
    </location>
</feature>
<protein>
    <submittedName>
        <fullName evidence="9">MDR permease</fullName>
    </submittedName>
</protein>
<evidence type="ECO:0000256" key="5">
    <source>
        <dbReference type="ARBA" id="ARBA00022989"/>
    </source>
</evidence>
<feature type="transmembrane region" description="Helical" evidence="7">
    <location>
        <begin position="226"/>
        <end position="243"/>
    </location>
</feature>
<dbReference type="Proteomes" id="UP000051451">
    <property type="component" value="Unassembled WGS sequence"/>
</dbReference>
<evidence type="ECO:0000256" key="7">
    <source>
        <dbReference type="SAM" id="Phobius"/>
    </source>
</evidence>
<feature type="transmembrane region" description="Helical" evidence="7">
    <location>
        <begin position="299"/>
        <end position="320"/>
    </location>
</feature>
<feature type="transmembrane region" description="Helical" evidence="7">
    <location>
        <begin position="553"/>
        <end position="575"/>
    </location>
</feature>
<sequence>MNKQKKYFLPVLLLGNLLCMMDTSIMTIILPKLQSAFNESLTSLSWALNIYTIFFAALIIPFGGLAERIGRNKFVFGSLIVFGIGSLLSGLAPDLKWMLLARAIQSIGAAGIIPTSMVIGLEHSTQANRNKIVAALAGVQGLAVALGPAIGGVIAEFWGWRWVFLINLPLVVLDLLLFFRAFSLKHELTNKTSIDWLGAVLSMTMLFCLSLGLIQGNKWGWQSLPIILLLGGAALLLIGFLFWEKSQKNPMIDLTLFKSRNFNGASLALVLCNYFLGGMAVLIPTFLTRVQGESELKAALLITPYSLAVMFSVIATSLVIKRINNKLLISLGFLTIALSYYLLGNLKVTDNYHQLIIADIILGIGYGLVAATANILAVADFHGSKLTASQSVANVLRQVGMVLAIAIFTAALSANISTAKKHTFNYAKQQIQILHFSSKQKNLLTAKIKKRLAPNNTQLEQNGQQFKTVRPQISKTAQQKLVKQAYQQQLELFSQKNKLLPTKIPKIVKVQIKQTVEKNVKSAIRQQEQHFKQQLAQLIHRIKTKLKQQLTAAFLNIYSTMFWGALLALLIVPIFKFEHQKEL</sequence>
<feature type="transmembrane region" description="Helical" evidence="7">
    <location>
        <begin position="327"/>
        <end position="343"/>
    </location>
</feature>
<gene>
    <name evidence="9" type="ORF">FC89_GL001752</name>
</gene>
<dbReference type="OrthoDB" id="2321349at2"/>
<keyword evidence="3" id="KW-1003">Cell membrane</keyword>
<evidence type="ECO:0000256" key="2">
    <source>
        <dbReference type="ARBA" id="ARBA00022448"/>
    </source>
</evidence>
<dbReference type="EMBL" id="AZGB01000022">
    <property type="protein sequence ID" value="KRM05281.1"/>
    <property type="molecule type" value="Genomic_DNA"/>
</dbReference>
<dbReference type="GO" id="GO:0022857">
    <property type="term" value="F:transmembrane transporter activity"/>
    <property type="evidence" value="ECO:0007669"/>
    <property type="project" value="InterPro"/>
</dbReference>
<dbReference type="PATRIC" id="fig|1423750.3.peg.1797"/>
<dbReference type="PROSITE" id="PS50850">
    <property type="entry name" value="MFS"/>
    <property type="match status" value="1"/>
</dbReference>
<feature type="transmembrane region" description="Helical" evidence="7">
    <location>
        <begin position="160"/>
        <end position="182"/>
    </location>
</feature>
<keyword evidence="4 7" id="KW-0812">Transmembrane</keyword>
<feature type="transmembrane region" description="Helical" evidence="7">
    <location>
        <begin position="194"/>
        <end position="214"/>
    </location>
</feature>
<feature type="domain" description="Major facilitator superfamily (MFS) profile" evidence="8">
    <location>
        <begin position="8"/>
        <end position="457"/>
    </location>
</feature>
<feature type="transmembrane region" description="Helical" evidence="7">
    <location>
        <begin position="264"/>
        <end position="287"/>
    </location>
</feature>
<evidence type="ECO:0000256" key="1">
    <source>
        <dbReference type="ARBA" id="ARBA00004651"/>
    </source>
</evidence>
<feature type="transmembrane region" description="Helical" evidence="7">
    <location>
        <begin position="74"/>
        <end position="93"/>
    </location>
</feature>
<dbReference type="SUPFAM" id="SSF103473">
    <property type="entry name" value="MFS general substrate transporter"/>
    <property type="match status" value="1"/>
</dbReference>
<accession>A0A0R1VID0</accession>
<evidence type="ECO:0000259" key="8">
    <source>
        <dbReference type="PROSITE" id="PS50850"/>
    </source>
</evidence>
<evidence type="ECO:0000313" key="9">
    <source>
        <dbReference type="EMBL" id="KRM05281.1"/>
    </source>
</evidence>
<feature type="transmembrane region" description="Helical" evidence="7">
    <location>
        <begin position="99"/>
        <end position="121"/>
    </location>
</feature>
<dbReference type="InterPro" id="IPR011701">
    <property type="entry name" value="MFS"/>
</dbReference>
<dbReference type="GO" id="GO:0005886">
    <property type="term" value="C:plasma membrane"/>
    <property type="evidence" value="ECO:0007669"/>
    <property type="project" value="UniProtKB-SubCell"/>
</dbReference>
<proteinExistence type="predicted"/>
<dbReference type="PANTHER" id="PTHR42718">
    <property type="entry name" value="MAJOR FACILITATOR SUPERFAMILY MULTIDRUG TRANSPORTER MFSC"/>
    <property type="match status" value="1"/>
</dbReference>
<dbReference type="GeneID" id="98319613"/>
<dbReference type="AlphaFoldDB" id="A0A0R1VID0"/>
<name>A0A0R1VID0_9LACO</name>
<dbReference type="Gene3D" id="1.20.1720.10">
    <property type="entry name" value="Multidrug resistance protein D"/>
    <property type="match status" value="1"/>
</dbReference>
<dbReference type="Gene3D" id="1.20.1250.20">
    <property type="entry name" value="MFS general substrate transporter like domains"/>
    <property type="match status" value="1"/>
</dbReference>
<evidence type="ECO:0000256" key="4">
    <source>
        <dbReference type="ARBA" id="ARBA00022692"/>
    </source>
</evidence>
<dbReference type="InterPro" id="IPR036259">
    <property type="entry name" value="MFS_trans_sf"/>
</dbReference>
<dbReference type="STRING" id="1423750.FC89_GL001752"/>
<dbReference type="InterPro" id="IPR020846">
    <property type="entry name" value="MFS_dom"/>
</dbReference>
<organism evidence="9 10">
    <name type="scientific">Liquorilactobacillus ghanensis DSM 18630</name>
    <dbReference type="NCBI Taxonomy" id="1423750"/>
    <lineage>
        <taxon>Bacteria</taxon>
        <taxon>Bacillati</taxon>
        <taxon>Bacillota</taxon>
        <taxon>Bacilli</taxon>
        <taxon>Lactobacillales</taxon>
        <taxon>Lactobacillaceae</taxon>
        <taxon>Liquorilactobacillus</taxon>
    </lineage>
</organism>
<keyword evidence="6 7" id="KW-0472">Membrane</keyword>
<reference evidence="9 10" key="1">
    <citation type="journal article" date="2015" name="Genome Announc.">
        <title>Expanding the biotechnology potential of lactobacilli through comparative genomics of 213 strains and associated genera.</title>
        <authorList>
            <person name="Sun Z."/>
            <person name="Harris H.M."/>
            <person name="McCann A."/>
            <person name="Guo C."/>
            <person name="Argimon S."/>
            <person name="Zhang W."/>
            <person name="Yang X."/>
            <person name="Jeffery I.B."/>
            <person name="Cooney J.C."/>
            <person name="Kagawa T.F."/>
            <person name="Liu W."/>
            <person name="Song Y."/>
            <person name="Salvetti E."/>
            <person name="Wrobel A."/>
            <person name="Rasinkangas P."/>
            <person name="Parkhill J."/>
            <person name="Rea M.C."/>
            <person name="O'Sullivan O."/>
            <person name="Ritari J."/>
            <person name="Douillard F.P."/>
            <person name="Paul Ross R."/>
            <person name="Yang R."/>
            <person name="Briner A.E."/>
            <person name="Felis G.E."/>
            <person name="de Vos W.M."/>
            <person name="Barrangou R."/>
            <person name="Klaenhammer T.R."/>
            <person name="Caufield P.W."/>
            <person name="Cui Y."/>
            <person name="Zhang H."/>
            <person name="O'Toole P.W."/>
        </authorList>
    </citation>
    <scope>NUCLEOTIDE SEQUENCE [LARGE SCALE GENOMIC DNA]</scope>
    <source>
        <strain evidence="9 10">DSM 18630</strain>
    </source>
</reference>
<comment type="subcellular location">
    <subcellularLocation>
        <location evidence="1">Cell membrane</location>
        <topology evidence="1">Multi-pass membrane protein</topology>
    </subcellularLocation>
</comment>
<feature type="transmembrane region" description="Helical" evidence="7">
    <location>
        <begin position="43"/>
        <end position="62"/>
    </location>
</feature>
<evidence type="ECO:0000313" key="10">
    <source>
        <dbReference type="Proteomes" id="UP000051451"/>
    </source>
</evidence>
<keyword evidence="10" id="KW-1185">Reference proteome</keyword>
<feature type="transmembrane region" description="Helical" evidence="7">
    <location>
        <begin position="355"/>
        <end position="378"/>
    </location>
</feature>
<dbReference type="CDD" id="cd17321">
    <property type="entry name" value="MFS_MMR_MDR_like"/>
    <property type="match status" value="1"/>
</dbReference>
<evidence type="ECO:0000256" key="6">
    <source>
        <dbReference type="ARBA" id="ARBA00023136"/>
    </source>
</evidence>
<comment type="caution">
    <text evidence="9">The sequence shown here is derived from an EMBL/GenBank/DDBJ whole genome shotgun (WGS) entry which is preliminary data.</text>
</comment>
<dbReference type="RefSeq" id="WP_057872335.1">
    <property type="nucleotide sequence ID" value="NZ_AZGB01000022.1"/>
</dbReference>
<keyword evidence="2" id="KW-0813">Transport</keyword>
<evidence type="ECO:0000256" key="3">
    <source>
        <dbReference type="ARBA" id="ARBA00022475"/>
    </source>
</evidence>
<dbReference type="PANTHER" id="PTHR42718:SF46">
    <property type="entry name" value="BLR6921 PROTEIN"/>
    <property type="match status" value="1"/>
</dbReference>
<keyword evidence="5 7" id="KW-1133">Transmembrane helix</keyword>